<name>A0A5J4Z9W5_PORPP</name>
<dbReference type="OrthoDB" id="5281at2759"/>
<keyword evidence="1 2" id="KW-0539">Nucleus</keyword>
<feature type="region of interest" description="Disordered" evidence="3">
    <location>
        <begin position="500"/>
        <end position="525"/>
    </location>
</feature>
<dbReference type="CDD" id="cd00086">
    <property type="entry name" value="homeodomain"/>
    <property type="match status" value="1"/>
</dbReference>
<comment type="subcellular location">
    <subcellularLocation>
        <location evidence="1 2">Nucleus</location>
    </subcellularLocation>
</comment>
<dbReference type="GO" id="GO:0003677">
    <property type="term" value="F:DNA binding"/>
    <property type="evidence" value="ECO:0007669"/>
    <property type="project" value="UniProtKB-UniRule"/>
</dbReference>
<dbReference type="Proteomes" id="UP000324585">
    <property type="component" value="Unassembled WGS sequence"/>
</dbReference>
<evidence type="ECO:0000313" key="6">
    <source>
        <dbReference type="Proteomes" id="UP000324585"/>
    </source>
</evidence>
<evidence type="ECO:0000256" key="1">
    <source>
        <dbReference type="PROSITE-ProRule" id="PRU00108"/>
    </source>
</evidence>
<protein>
    <recommendedName>
        <fullName evidence="4">Homeobox domain-containing protein</fullName>
    </recommendedName>
</protein>
<reference evidence="6" key="1">
    <citation type="journal article" date="2019" name="Nat. Commun.">
        <title>Expansion of phycobilisome linker gene families in mesophilic red algae.</title>
        <authorList>
            <person name="Lee J."/>
            <person name="Kim D."/>
            <person name="Bhattacharya D."/>
            <person name="Yoon H.S."/>
        </authorList>
    </citation>
    <scope>NUCLEOTIDE SEQUENCE [LARGE SCALE GENOMIC DNA]</scope>
    <source>
        <strain evidence="6">CCMP 1328</strain>
    </source>
</reference>
<evidence type="ECO:0000259" key="4">
    <source>
        <dbReference type="PROSITE" id="PS50071"/>
    </source>
</evidence>
<dbReference type="EMBL" id="VRMN01000001">
    <property type="protein sequence ID" value="KAA8499812.1"/>
    <property type="molecule type" value="Genomic_DNA"/>
</dbReference>
<organism evidence="5 6">
    <name type="scientific">Porphyridium purpureum</name>
    <name type="common">Red alga</name>
    <name type="synonym">Porphyridium cruentum</name>
    <dbReference type="NCBI Taxonomy" id="35688"/>
    <lineage>
        <taxon>Eukaryota</taxon>
        <taxon>Rhodophyta</taxon>
        <taxon>Bangiophyceae</taxon>
        <taxon>Porphyridiales</taxon>
        <taxon>Porphyridiaceae</taxon>
        <taxon>Porphyridium</taxon>
    </lineage>
</organism>
<feature type="compositionally biased region" description="Basic and acidic residues" evidence="3">
    <location>
        <begin position="120"/>
        <end position="142"/>
    </location>
</feature>
<keyword evidence="1 2" id="KW-0238">DNA-binding</keyword>
<dbReference type="GO" id="GO:0005634">
    <property type="term" value="C:nucleus"/>
    <property type="evidence" value="ECO:0007669"/>
    <property type="project" value="UniProtKB-SubCell"/>
</dbReference>
<dbReference type="InterPro" id="IPR009057">
    <property type="entry name" value="Homeodomain-like_sf"/>
</dbReference>
<evidence type="ECO:0000256" key="3">
    <source>
        <dbReference type="SAM" id="MobiDB-lite"/>
    </source>
</evidence>
<feature type="compositionally biased region" description="Polar residues" evidence="3">
    <location>
        <begin position="149"/>
        <end position="184"/>
    </location>
</feature>
<feature type="DNA-binding region" description="Homeobox" evidence="1">
    <location>
        <begin position="47"/>
        <end position="106"/>
    </location>
</feature>
<keyword evidence="1 2" id="KW-0371">Homeobox</keyword>
<keyword evidence="6" id="KW-1185">Reference proteome</keyword>
<evidence type="ECO:0000256" key="2">
    <source>
        <dbReference type="RuleBase" id="RU000682"/>
    </source>
</evidence>
<dbReference type="Pfam" id="PF00046">
    <property type="entry name" value="Homeodomain"/>
    <property type="match status" value="1"/>
</dbReference>
<comment type="caution">
    <text evidence="5">The sequence shown here is derived from an EMBL/GenBank/DDBJ whole genome shotgun (WGS) entry which is preliminary data.</text>
</comment>
<feature type="domain" description="Homeobox" evidence="4">
    <location>
        <begin position="45"/>
        <end position="105"/>
    </location>
</feature>
<evidence type="ECO:0000313" key="5">
    <source>
        <dbReference type="EMBL" id="KAA8499812.1"/>
    </source>
</evidence>
<feature type="compositionally biased region" description="Polar residues" evidence="3">
    <location>
        <begin position="513"/>
        <end position="525"/>
    </location>
</feature>
<sequence length="525" mass="58792">MERQHGKASSYGIFSQSNKENIHMAEQNVIDWMLRAAEAVENAPLSLKKGSSEFSPSELEGMARLFEACPYPKKDELESLAASFGKPLRKVRTWFNNRRAKQVRMRRQAASPDSTGSDTPRSDVGDSPSRHATLESTAKRQDSFPLRSGSPSANVKTSEANSHRFQAQKNSASSLPLDTASQNESHVHDAASAVPPSESLRKRKAWRIDEQSSASSSKTPAALSLHRTKLAIGSKWACESLVQTFADKEWSTLEIKFLFGRRKLRYELFLGDDLASAMQKGGPYGAIDIKFSSIDSFSFEEDALHYVYLNLVVNPRELEYLLQPQSNFEEYKNRTKQRLYEKENAGDFTRDQVASLSRNHRIWVGKSTKSTCRVLQQHLRQFLVSDESEKFPMEECYTPSNSTHADPLRSSVSKSHVFRTVAPKDASSSYRGAKAPHTEPILDVEDHDSDFVTPAKKRQATGVSFAYTLGRMPCLPPIQSFDTVPASTLMKPAWSRAAALDVRPPPRPPLSHIHTSPFTPHNFLN</sequence>
<dbReference type="SUPFAM" id="SSF46689">
    <property type="entry name" value="Homeodomain-like"/>
    <property type="match status" value="1"/>
</dbReference>
<dbReference type="SMART" id="SM00389">
    <property type="entry name" value="HOX"/>
    <property type="match status" value="1"/>
</dbReference>
<gene>
    <name evidence="5" type="ORF">FVE85_7397</name>
</gene>
<dbReference type="InterPro" id="IPR001356">
    <property type="entry name" value="HD"/>
</dbReference>
<dbReference type="AlphaFoldDB" id="A0A5J4Z9W5"/>
<dbReference type="PROSITE" id="PS50071">
    <property type="entry name" value="HOMEOBOX_2"/>
    <property type="match status" value="1"/>
</dbReference>
<dbReference type="Gene3D" id="1.10.10.60">
    <property type="entry name" value="Homeodomain-like"/>
    <property type="match status" value="1"/>
</dbReference>
<accession>A0A5J4Z9W5</accession>
<feature type="region of interest" description="Disordered" evidence="3">
    <location>
        <begin position="99"/>
        <end position="220"/>
    </location>
</feature>
<proteinExistence type="predicted"/>